<proteinExistence type="predicted"/>
<accession>A0ABV4DU23</accession>
<protein>
    <submittedName>
        <fullName evidence="1">YkvA family protein</fullName>
    </submittedName>
</protein>
<dbReference type="EMBL" id="JBGFFE010000003">
    <property type="protein sequence ID" value="MEY8762746.1"/>
    <property type="molecule type" value="Genomic_DNA"/>
</dbReference>
<dbReference type="RefSeq" id="WP_294182097.1">
    <property type="nucleotide sequence ID" value="NZ_JBGFFE010000003.1"/>
</dbReference>
<sequence length="134" mass="15836">MYSDMDILKFSNLQNYRYDLHKIEEKLEEYKKYAITEKGKNIIQNNFKNKIDTVNESGLFIDELKQMYEKFCNDTSSKEIRALLGSGLLYFILSTDITPNYLSPFKYLDDIIAIKLVLHHIAEVNTKDRKLLQK</sequence>
<evidence type="ECO:0000313" key="1">
    <source>
        <dbReference type="EMBL" id="MEY8762746.1"/>
    </source>
</evidence>
<gene>
    <name evidence="1" type="ORF">AB8S09_03665</name>
</gene>
<comment type="caution">
    <text evidence="1">The sequence shown here is derived from an EMBL/GenBank/DDBJ whole genome shotgun (WGS) entry which is preliminary data.</text>
</comment>
<name>A0ABV4DU23_9CLOT</name>
<organism evidence="1 2">
    <name type="scientific">Clostridium lapidicellarium</name>
    <dbReference type="NCBI Taxonomy" id="3240931"/>
    <lineage>
        <taxon>Bacteria</taxon>
        <taxon>Bacillati</taxon>
        <taxon>Bacillota</taxon>
        <taxon>Clostridia</taxon>
        <taxon>Eubacteriales</taxon>
        <taxon>Clostridiaceae</taxon>
        <taxon>Clostridium</taxon>
    </lineage>
</organism>
<dbReference type="Proteomes" id="UP001565220">
    <property type="component" value="Unassembled WGS sequence"/>
</dbReference>
<evidence type="ECO:0000313" key="2">
    <source>
        <dbReference type="Proteomes" id="UP001565220"/>
    </source>
</evidence>
<keyword evidence="2" id="KW-1185">Reference proteome</keyword>
<reference evidence="1 2" key="1">
    <citation type="submission" date="2024-08" db="EMBL/GenBank/DDBJ databases">
        <title>Clostridium lapicellarii sp. nov., and Clostridium renhuaiense sp. nov., two species isolated from the mud in a fermentation cellar used for producing sauce-flavour Chinese liquors.</title>
        <authorList>
            <person name="Yang F."/>
            <person name="Wang H."/>
            <person name="Chen L.Q."/>
            <person name="Zhou N."/>
            <person name="Lu J.J."/>
            <person name="Pu X.X."/>
            <person name="Wan B."/>
            <person name="Wang L."/>
            <person name="Liu S.J."/>
        </authorList>
    </citation>
    <scope>NUCLEOTIDE SEQUENCE [LARGE SCALE GENOMIC DNA]</scope>
    <source>
        <strain evidence="1 2">MT-113</strain>
    </source>
</reference>